<protein>
    <recommendedName>
        <fullName evidence="1">Pre-mRNA processing factor 4 (PRP4)-like domain-containing protein</fullName>
    </recommendedName>
</protein>
<reference evidence="2 3" key="1">
    <citation type="submission" date="2022-01" db="EMBL/GenBank/DDBJ databases">
        <authorList>
            <person name="Xiong W."/>
            <person name="Schranz E."/>
        </authorList>
    </citation>
    <scope>NUCLEOTIDE SEQUENCE [LARGE SCALE GENOMIC DNA]</scope>
</reference>
<dbReference type="SUPFAM" id="SSF158230">
    <property type="entry name" value="PRP4-like"/>
    <property type="match status" value="1"/>
</dbReference>
<dbReference type="InterPro" id="IPR036285">
    <property type="entry name" value="PRP4-like_sf"/>
</dbReference>
<gene>
    <name evidence="2" type="ORF">LVIROSA_LOCUS18452</name>
</gene>
<sequence length="95" mass="10952">MVTNQALNTKPQKIAGCLERNRRLRQLGEPVKLFGEREKERRDRLRMIMAKLDSEGQLETPMKILEEEEVVVNAAGMDDGGRRRGVSISILYRRV</sequence>
<dbReference type="InterPro" id="IPR014906">
    <property type="entry name" value="PRP4-like"/>
</dbReference>
<evidence type="ECO:0000259" key="1">
    <source>
        <dbReference type="SMART" id="SM00500"/>
    </source>
</evidence>
<dbReference type="EMBL" id="CAKMRJ010003334">
    <property type="protein sequence ID" value="CAH1431750.1"/>
    <property type="molecule type" value="Genomic_DNA"/>
</dbReference>
<dbReference type="SMART" id="SM00500">
    <property type="entry name" value="SFM"/>
    <property type="match status" value="1"/>
</dbReference>
<keyword evidence="3" id="KW-1185">Reference proteome</keyword>
<evidence type="ECO:0000313" key="2">
    <source>
        <dbReference type="EMBL" id="CAH1431750.1"/>
    </source>
</evidence>
<dbReference type="Gene3D" id="4.10.280.110">
    <property type="entry name" value="Pre-mRNA processing factor 4 domain"/>
    <property type="match status" value="1"/>
</dbReference>
<name>A0AAU9MZB3_9ASTR</name>
<dbReference type="Proteomes" id="UP001157418">
    <property type="component" value="Unassembled WGS sequence"/>
</dbReference>
<feature type="domain" description="Pre-mRNA processing factor 4 (PRP4)-like" evidence="1">
    <location>
        <begin position="18"/>
        <end position="68"/>
    </location>
</feature>
<dbReference type="Pfam" id="PF08799">
    <property type="entry name" value="PRP4"/>
    <property type="match status" value="1"/>
</dbReference>
<dbReference type="AlphaFoldDB" id="A0AAU9MZB3"/>
<evidence type="ECO:0000313" key="3">
    <source>
        <dbReference type="Proteomes" id="UP001157418"/>
    </source>
</evidence>
<organism evidence="2 3">
    <name type="scientific">Lactuca virosa</name>
    <dbReference type="NCBI Taxonomy" id="75947"/>
    <lineage>
        <taxon>Eukaryota</taxon>
        <taxon>Viridiplantae</taxon>
        <taxon>Streptophyta</taxon>
        <taxon>Embryophyta</taxon>
        <taxon>Tracheophyta</taxon>
        <taxon>Spermatophyta</taxon>
        <taxon>Magnoliopsida</taxon>
        <taxon>eudicotyledons</taxon>
        <taxon>Gunneridae</taxon>
        <taxon>Pentapetalae</taxon>
        <taxon>asterids</taxon>
        <taxon>campanulids</taxon>
        <taxon>Asterales</taxon>
        <taxon>Asteraceae</taxon>
        <taxon>Cichorioideae</taxon>
        <taxon>Cichorieae</taxon>
        <taxon>Lactucinae</taxon>
        <taxon>Lactuca</taxon>
    </lineage>
</organism>
<accession>A0AAU9MZB3</accession>
<proteinExistence type="predicted"/>
<comment type="caution">
    <text evidence="2">The sequence shown here is derived from an EMBL/GenBank/DDBJ whole genome shotgun (WGS) entry which is preliminary data.</text>
</comment>